<dbReference type="EMBL" id="MEYJ01000014">
    <property type="protein sequence ID" value="OGD35928.1"/>
    <property type="molecule type" value="Genomic_DNA"/>
</dbReference>
<gene>
    <name evidence="3" type="ORF">A2W39_02890</name>
</gene>
<evidence type="ECO:0000259" key="2">
    <source>
        <dbReference type="Pfam" id="PF08241"/>
    </source>
</evidence>
<evidence type="ECO:0000313" key="3">
    <source>
        <dbReference type="EMBL" id="OGD35928.1"/>
    </source>
</evidence>
<dbReference type="InterPro" id="IPR013216">
    <property type="entry name" value="Methyltransf_11"/>
</dbReference>
<comment type="caution">
    <text evidence="3">The sequence shown here is derived from an EMBL/GenBank/DDBJ whole genome shotgun (WGS) entry which is preliminary data.</text>
</comment>
<name>A0A1F5BZ81_9BACT</name>
<feature type="domain" description="Methyltransferase type 11" evidence="2">
    <location>
        <begin position="331"/>
        <end position="404"/>
    </location>
</feature>
<evidence type="ECO:0000313" key="4">
    <source>
        <dbReference type="Proteomes" id="UP000178395"/>
    </source>
</evidence>
<protein>
    <recommendedName>
        <fullName evidence="2">Methyltransferase type 11 domain-containing protein</fullName>
    </recommendedName>
</protein>
<dbReference type="SUPFAM" id="SSF53335">
    <property type="entry name" value="S-adenosyl-L-methionine-dependent methyltransferases"/>
    <property type="match status" value="1"/>
</dbReference>
<dbReference type="Pfam" id="PF08241">
    <property type="entry name" value="Methyltransf_11"/>
    <property type="match status" value="1"/>
</dbReference>
<feature type="region of interest" description="Disordered" evidence="1">
    <location>
        <begin position="1"/>
        <end position="22"/>
    </location>
</feature>
<sequence>MEEKLNEKEKIEATKEPQTTEEKIIEESFEQEKEYQPEIIKISASERLLPRNFIPDEQRDSEYEKQTGRTMPAVLFNFGSEEKIVLPELTAKVFKHAVRKTRERYEKPEDKQKRYDAIQRLILAQVRKGLPSKEQERFDVGKWETRAMTSVKEYERLKQTVFKQIEVQLTQSQKEQDELSVSSRESEEIKREIKDLEVNWGQIIPSPEEIGGVLGVKAPELKTGISFKEERERKPAELTPLQEARLMFGRKKATGEEFTKEEVERMIEVQERMPDYLVHRLAIYDVYFRVKRGELERMPGLILSVASGPYGEARAQSDLINLYEELGQEKPAIVNLDLTHEMLKRGREEYEKKYAEKLLKVTSVTRRMEQPPIFKPEVFDMAECTSSLDYLQDPADVFKTLSNMTEAAKIGGLVRLTSRRKFPDKFYEGLEGLGLKTLTEQRAQLQLPEKMLETLKTLYGEEKTEELNEMLKNGVYYILAQRVSREKDVSKIRTENFKLPTEKQEEREWREIFGTVIKLVNERLGAIEKAVKDGNISEAKNLFYEFGRNGRTEAVENGLADEESLEALSLNQLIKKSGTGIFRIWHQELSEKVF</sequence>
<dbReference type="GO" id="GO:0008757">
    <property type="term" value="F:S-adenosylmethionine-dependent methyltransferase activity"/>
    <property type="evidence" value="ECO:0007669"/>
    <property type="project" value="InterPro"/>
</dbReference>
<dbReference type="Gene3D" id="3.40.50.150">
    <property type="entry name" value="Vaccinia Virus protein VP39"/>
    <property type="match status" value="1"/>
</dbReference>
<reference evidence="3 4" key="1">
    <citation type="journal article" date="2016" name="Nat. Commun.">
        <title>Thousands of microbial genomes shed light on interconnected biogeochemical processes in an aquifer system.</title>
        <authorList>
            <person name="Anantharaman K."/>
            <person name="Brown C.T."/>
            <person name="Hug L.A."/>
            <person name="Sharon I."/>
            <person name="Castelle C.J."/>
            <person name="Probst A.J."/>
            <person name="Thomas B.C."/>
            <person name="Singh A."/>
            <person name="Wilkins M.J."/>
            <person name="Karaoz U."/>
            <person name="Brodie E.L."/>
            <person name="Williams K.H."/>
            <person name="Hubbard S.S."/>
            <person name="Banfield J.F."/>
        </authorList>
    </citation>
    <scope>NUCLEOTIDE SEQUENCE [LARGE SCALE GENOMIC DNA]</scope>
</reference>
<dbReference type="Proteomes" id="UP000178395">
    <property type="component" value="Unassembled WGS sequence"/>
</dbReference>
<dbReference type="InterPro" id="IPR029063">
    <property type="entry name" value="SAM-dependent_MTases_sf"/>
</dbReference>
<organism evidence="3 4">
    <name type="scientific">Candidatus Azambacteria bacterium RIFCSPHIGHO2_01_46_10</name>
    <dbReference type="NCBI Taxonomy" id="1797293"/>
    <lineage>
        <taxon>Bacteria</taxon>
        <taxon>Candidatus Azamiibacteriota</taxon>
    </lineage>
</organism>
<accession>A0A1F5BZ81</accession>
<proteinExistence type="predicted"/>
<evidence type="ECO:0000256" key="1">
    <source>
        <dbReference type="SAM" id="MobiDB-lite"/>
    </source>
</evidence>
<dbReference type="AlphaFoldDB" id="A0A1F5BZ81"/>